<name>A0A4R9JNA6_9LEPT</name>
<dbReference type="AlphaFoldDB" id="A0A4R9JNA6"/>
<reference evidence="1" key="1">
    <citation type="journal article" date="2019" name="PLoS Negl. Trop. Dis.">
        <title>Revisiting the worldwide diversity of Leptospira species in the environment.</title>
        <authorList>
            <person name="Vincent A.T."/>
            <person name="Schiettekatte O."/>
            <person name="Bourhy P."/>
            <person name="Veyrier F.J."/>
            <person name="Picardeau M."/>
        </authorList>
    </citation>
    <scope>NUCLEOTIDE SEQUENCE [LARGE SCALE GENOMIC DNA]</scope>
    <source>
        <strain evidence="1">201702692</strain>
    </source>
</reference>
<dbReference type="Proteomes" id="UP000298125">
    <property type="component" value="Unassembled WGS sequence"/>
</dbReference>
<protein>
    <submittedName>
        <fullName evidence="1">Uncharacterized protein</fullName>
    </submittedName>
</protein>
<dbReference type="RefSeq" id="WP_135575121.1">
    <property type="nucleotide sequence ID" value="NZ_RQGA01000001.1"/>
</dbReference>
<dbReference type="OrthoDB" id="7346858at2"/>
<evidence type="ECO:0000313" key="2">
    <source>
        <dbReference type="Proteomes" id="UP000298125"/>
    </source>
</evidence>
<gene>
    <name evidence="1" type="ORF">EHQ49_00095</name>
</gene>
<evidence type="ECO:0000313" key="1">
    <source>
        <dbReference type="EMBL" id="TGL45824.1"/>
    </source>
</evidence>
<sequence>MYKYKTIVFLVETPFTKRDEERFGIAEIRSNGLEVVVYQLSQIFHKEEYKDREIDNNDQKLVYDFSNLADLRKALTSGKTEKIVILLMTQYLVLLKLLNQISVDYSLHFTNQIPSVSVKSDLSVADKIKVFLSENGFIGAVFKVPLFALNFIKNRIKKGILNPKYVIAGGKYSILSLSEKIRKSAKIVWAHSLDYDQYLRGKEIGPTPDFYDIYGKKYPVESISDAIVFLDEYSPYHPDNAFFGIAYADKPETYYPTLEKFFAHLETIFQKKVVVAAHPRSEYTDKDHFKEFIVIRGRTNDLIQSSSFALLHSSTSINFVNLYQKPAIFFYTSTMTDRYKQMTNLFAEWHNANSVEIGLESDLSQFDFYKLINKPLDYTKYKDSFIKTLDSENDYSWNIFLNEFRV</sequence>
<comment type="caution">
    <text evidence="1">The sequence shown here is derived from an EMBL/GenBank/DDBJ whole genome shotgun (WGS) entry which is preliminary data.</text>
</comment>
<organism evidence="1 2">
    <name type="scientific">Leptospira perdikensis</name>
    <dbReference type="NCBI Taxonomy" id="2484948"/>
    <lineage>
        <taxon>Bacteria</taxon>
        <taxon>Pseudomonadati</taxon>
        <taxon>Spirochaetota</taxon>
        <taxon>Spirochaetia</taxon>
        <taxon>Leptospirales</taxon>
        <taxon>Leptospiraceae</taxon>
        <taxon>Leptospira</taxon>
    </lineage>
</organism>
<proteinExistence type="predicted"/>
<keyword evidence="2" id="KW-1185">Reference proteome</keyword>
<accession>A0A4R9JNA6</accession>
<dbReference type="EMBL" id="RQGA01000001">
    <property type="protein sequence ID" value="TGL45824.1"/>
    <property type="molecule type" value="Genomic_DNA"/>
</dbReference>